<name>A0A402AKD7_9CHLR</name>
<dbReference type="Gene3D" id="3.40.50.620">
    <property type="entry name" value="HUPs"/>
    <property type="match status" value="1"/>
</dbReference>
<dbReference type="SUPFAM" id="SSF52402">
    <property type="entry name" value="Adenine nucleotide alpha hydrolases-like"/>
    <property type="match status" value="1"/>
</dbReference>
<gene>
    <name evidence="2" type="ORF">KDK_33190</name>
</gene>
<dbReference type="Proteomes" id="UP000287188">
    <property type="component" value="Unassembled WGS sequence"/>
</dbReference>
<sequence>MDKRILLGIDTNFSITTQCAIRAVGDLFESDTPFHIFLLHAIPSTHIITEYPGHFTEQYAFIPPTGDQKKHAEEVLKKARATLGHLGFDLQRIEMMTSVGSPAEEIVRVARERHINLIVVGSRGMAGATACAAYYWAVHRDAFSSWLPVR</sequence>
<comment type="caution">
    <text evidence="2">The sequence shown here is derived from an EMBL/GenBank/DDBJ whole genome shotgun (WGS) entry which is preliminary data.</text>
</comment>
<evidence type="ECO:0000313" key="3">
    <source>
        <dbReference type="Proteomes" id="UP000287188"/>
    </source>
</evidence>
<proteinExistence type="predicted"/>
<dbReference type="Pfam" id="PF00582">
    <property type="entry name" value="Usp"/>
    <property type="match status" value="1"/>
</dbReference>
<dbReference type="InterPro" id="IPR014729">
    <property type="entry name" value="Rossmann-like_a/b/a_fold"/>
</dbReference>
<protein>
    <recommendedName>
        <fullName evidence="1">UspA domain-containing protein</fullName>
    </recommendedName>
</protein>
<dbReference type="RefSeq" id="WP_126551380.1">
    <property type="nucleotide sequence ID" value="NZ_BIFS01000001.1"/>
</dbReference>
<dbReference type="AlphaFoldDB" id="A0A402AKD7"/>
<keyword evidence="3" id="KW-1185">Reference proteome</keyword>
<feature type="domain" description="UspA" evidence="1">
    <location>
        <begin position="3"/>
        <end position="127"/>
    </location>
</feature>
<evidence type="ECO:0000259" key="1">
    <source>
        <dbReference type="Pfam" id="PF00582"/>
    </source>
</evidence>
<dbReference type="EMBL" id="BIFS01000001">
    <property type="protein sequence ID" value="GCE19519.1"/>
    <property type="molecule type" value="Genomic_DNA"/>
</dbReference>
<accession>A0A402AKD7</accession>
<dbReference type="CDD" id="cd00293">
    <property type="entry name" value="USP-like"/>
    <property type="match status" value="1"/>
</dbReference>
<organism evidence="2 3">
    <name type="scientific">Dictyobacter kobayashii</name>
    <dbReference type="NCBI Taxonomy" id="2014872"/>
    <lineage>
        <taxon>Bacteria</taxon>
        <taxon>Bacillati</taxon>
        <taxon>Chloroflexota</taxon>
        <taxon>Ktedonobacteria</taxon>
        <taxon>Ktedonobacterales</taxon>
        <taxon>Dictyobacteraceae</taxon>
        <taxon>Dictyobacter</taxon>
    </lineage>
</organism>
<evidence type="ECO:0000313" key="2">
    <source>
        <dbReference type="EMBL" id="GCE19519.1"/>
    </source>
</evidence>
<reference evidence="3" key="1">
    <citation type="submission" date="2018-12" db="EMBL/GenBank/DDBJ databases">
        <title>Tengunoibacter tsumagoiensis gen. nov., sp. nov., Dictyobacter kobayashii sp. nov., D. alpinus sp. nov., and D. joshuensis sp. nov. and description of Dictyobacteraceae fam. nov. within the order Ktedonobacterales isolated from Tengu-no-mugimeshi.</title>
        <authorList>
            <person name="Wang C.M."/>
            <person name="Zheng Y."/>
            <person name="Sakai Y."/>
            <person name="Toyoda A."/>
            <person name="Minakuchi Y."/>
            <person name="Abe K."/>
            <person name="Yokota A."/>
            <person name="Yabe S."/>
        </authorList>
    </citation>
    <scope>NUCLEOTIDE SEQUENCE [LARGE SCALE GENOMIC DNA]</scope>
    <source>
        <strain evidence="3">Uno11</strain>
    </source>
</reference>
<dbReference type="OrthoDB" id="9794782at2"/>
<dbReference type="InterPro" id="IPR006016">
    <property type="entry name" value="UspA"/>
</dbReference>